<organism evidence="1">
    <name type="scientific">bioreactor metagenome</name>
    <dbReference type="NCBI Taxonomy" id="1076179"/>
    <lineage>
        <taxon>unclassified sequences</taxon>
        <taxon>metagenomes</taxon>
        <taxon>ecological metagenomes</taxon>
    </lineage>
</organism>
<reference evidence="1" key="1">
    <citation type="submission" date="2019-08" db="EMBL/GenBank/DDBJ databases">
        <authorList>
            <person name="Kucharzyk K."/>
            <person name="Murdoch R.W."/>
            <person name="Higgins S."/>
            <person name="Loffler F."/>
        </authorList>
    </citation>
    <scope>NUCLEOTIDE SEQUENCE</scope>
</reference>
<gene>
    <name evidence="1" type="ORF">SDC9_157743</name>
</gene>
<name>A0A645F7X2_9ZZZZ</name>
<protein>
    <submittedName>
        <fullName evidence="1">Uncharacterized protein</fullName>
    </submittedName>
</protein>
<proteinExistence type="predicted"/>
<dbReference type="AlphaFoldDB" id="A0A645F7X2"/>
<accession>A0A645F7X2</accession>
<dbReference type="EMBL" id="VSSQ01056602">
    <property type="protein sequence ID" value="MPN10448.1"/>
    <property type="molecule type" value="Genomic_DNA"/>
</dbReference>
<evidence type="ECO:0000313" key="1">
    <source>
        <dbReference type="EMBL" id="MPN10448.1"/>
    </source>
</evidence>
<sequence length="151" mass="16933">MICFSGFLGLISFLNGRIVYSYFNDISFCTLNGKIIADGKCRRIRGRVISFTKELCDSNVITVDIENGEDIGYAELTGKFIDIENDKIRNAFYEIKSASRSTDGKWTLGIGDVTFIRGLSDIYHPEKGYIYDICENAGFTIPLSCESVYIS</sequence>
<comment type="caution">
    <text evidence="1">The sequence shown here is derived from an EMBL/GenBank/DDBJ whole genome shotgun (WGS) entry which is preliminary data.</text>
</comment>